<dbReference type="PANTHER" id="PTHR14097">
    <property type="entry name" value="OXIDOREDUCTASE HTATIP2"/>
    <property type="match status" value="1"/>
</dbReference>
<dbReference type="EMBL" id="KZ613788">
    <property type="protein sequence ID" value="PMD60569.1"/>
    <property type="molecule type" value="Genomic_DNA"/>
</dbReference>
<name>A0A2J6TC10_9HELO</name>
<dbReference type="SUPFAM" id="SSF51735">
    <property type="entry name" value="NAD(P)-binding Rossmann-fold domains"/>
    <property type="match status" value="1"/>
</dbReference>
<protein>
    <recommendedName>
        <fullName evidence="1">NAD(P)-binding domain-containing protein</fullName>
    </recommendedName>
</protein>
<dbReference type="STRING" id="1095630.A0A2J6TC10"/>
<feature type="domain" description="NAD(P)-binding" evidence="1">
    <location>
        <begin position="12"/>
        <end position="203"/>
    </location>
</feature>
<dbReference type="Pfam" id="PF13460">
    <property type="entry name" value="NAD_binding_10"/>
    <property type="match status" value="1"/>
</dbReference>
<dbReference type="GeneID" id="36594844"/>
<dbReference type="Proteomes" id="UP000235371">
    <property type="component" value="Unassembled WGS sequence"/>
</dbReference>
<reference evidence="2 3" key="1">
    <citation type="submission" date="2016-04" db="EMBL/GenBank/DDBJ databases">
        <title>A degradative enzymes factory behind the ericoid mycorrhizal symbiosis.</title>
        <authorList>
            <consortium name="DOE Joint Genome Institute"/>
            <person name="Martino E."/>
            <person name="Morin E."/>
            <person name="Grelet G."/>
            <person name="Kuo A."/>
            <person name="Kohler A."/>
            <person name="Daghino S."/>
            <person name="Barry K."/>
            <person name="Choi C."/>
            <person name="Cichocki N."/>
            <person name="Clum A."/>
            <person name="Copeland A."/>
            <person name="Hainaut M."/>
            <person name="Haridas S."/>
            <person name="Labutti K."/>
            <person name="Lindquist E."/>
            <person name="Lipzen A."/>
            <person name="Khouja H.-R."/>
            <person name="Murat C."/>
            <person name="Ohm R."/>
            <person name="Olson A."/>
            <person name="Spatafora J."/>
            <person name="Veneault-Fourrey C."/>
            <person name="Henrissat B."/>
            <person name="Grigoriev I."/>
            <person name="Martin F."/>
            <person name="Perotto S."/>
        </authorList>
    </citation>
    <scope>NUCLEOTIDE SEQUENCE [LARGE SCALE GENOMIC DNA]</scope>
    <source>
        <strain evidence="2 3">E</strain>
    </source>
</reference>
<evidence type="ECO:0000259" key="1">
    <source>
        <dbReference type="Pfam" id="PF13460"/>
    </source>
</evidence>
<organism evidence="2 3">
    <name type="scientific">Hyaloscypha bicolor E</name>
    <dbReference type="NCBI Taxonomy" id="1095630"/>
    <lineage>
        <taxon>Eukaryota</taxon>
        <taxon>Fungi</taxon>
        <taxon>Dikarya</taxon>
        <taxon>Ascomycota</taxon>
        <taxon>Pezizomycotina</taxon>
        <taxon>Leotiomycetes</taxon>
        <taxon>Helotiales</taxon>
        <taxon>Hyaloscyphaceae</taxon>
        <taxon>Hyaloscypha</taxon>
        <taxon>Hyaloscypha bicolor</taxon>
    </lineage>
</organism>
<dbReference type="InterPro" id="IPR036291">
    <property type="entry name" value="NAD(P)-bd_dom_sf"/>
</dbReference>
<accession>A0A2J6TC10</accession>
<dbReference type="OrthoDB" id="3535423at2759"/>
<evidence type="ECO:0000313" key="3">
    <source>
        <dbReference type="Proteomes" id="UP000235371"/>
    </source>
</evidence>
<dbReference type="InParanoid" id="A0A2J6TC10"/>
<sequence length="231" mass="24863">MTSKAMKLILTGTTGFVGQEVLTQALAHPSITSVVALTRHPIPATFASNPKVKNVLVEDFSTYTPSVLEQLSGADACIWCIGAKSTNPNTTRKVTLDYALAGVNAFSQLPKPESQNFRFVFTSGILAVREGKPIYLPYAKESRRLGGEAETKLEEFGKGHEGLDVYIMRPSGVTAKDRSLLNSLSATFAPMIRVNELAAAMIDVAVNGGGSKTWDNRDLVSRGREVLAGMK</sequence>
<dbReference type="Gene3D" id="3.40.50.720">
    <property type="entry name" value="NAD(P)-binding Rossmann-like Domain"/>
    <property type="match status" value="1"/>
</dbReference>
<dbReference type="PANTHER" id="PTHR14097:SF9">
    <property type="entry name" value="EPIMERASE, PUTATIVE (AFU_ORTHOLOGUE AFUA_8G07320)-RELATED"/>
    <property type="match status" value="1"/>
</dbReference>
<gene>
    <name evidence="2" type="ORF">K444DRAFT_662988</name>
</gene>
<keyword evidence="3" id="KW-1185">Reference proteome</keyword>
<dbReference type="RefSeq" id="XP_024737473.1">
    <property type="nucleotide sequence ID" value="XM_024886767.1"/>
</dbReference>
<dbReference type="InterPro" id="IPR016040">
    <property type="entry name" value="NAD(P)-bd_dom"/>
</dbReference>
<dbReference type="AlphaFoldDB" id="A0A2J6TC10"/>
<evidence type="ECO:0000313" key="2">
    <source>
        <dbReference type="EMBL" id="PMD60569.1"/>
    </source>
</evidence>
<proteinExistence type="predicted"/>